<evidence type="ECO:0000313" key="3">
    <source>
        <dbReference type="Proteomes" id="UP000026941"/>
    </source>
</evidence>
<sequence length="109" mass="12364">MGRGKKSNPAALDFDKASGIEEGETNRGRGNRWKHIAYGERSRSGERISSAFVEATVNAVISKRFVKKQQMQWSRTGAHLLLQTRTQTLGGCLHSTFRQWYLGHREEQS</sequence>
<reference evidence="2 3" key="1">
    <citation type="submission" date="2014-05" db="EMBL/GenBank/DDBJ databases">
        <title>Whole genome shotgun sequence of Rhizobium rhizogenes NBRC 13257.</title>
        <authorList>
            <person name="Katano-Makiyama Y."/>
            <person name="Hosoyama A."/>
            <person name="Hashimoto M."/>
            <person name="Hosoyama Y."/>
            <person name="Noguchi M."/>
            <person name="Tsuchikane K."/>
            <person name="Kimura A."/>
            <person name="Ohji S."/>
            <person name="Ichikawa N."/>
            <person name="Yamazoe A."/>
            <person name="Fujita N."/>
        </authorList>
    </citation>
    <scope>NUCLEOTIDE SEQUENCE [LARGE SCALE GENOMIC DNA]</scope>
    <source>
        <strain evidence="2 3">NBRC 13257</strain>
    </source>
</reference>
<dbReference type="AlphaFoldDB" id="A0AA87Q7N0"/>
<dbReference type="EMBL" id="BAYX01000034">
    <property type="protein sequence ID" value="GAJ97126.1"/>
    <property type="molecule type" value="Genomic_DNA"/>
</dbReference>
<gene>
    <name evidence="2" type="ORF">RRH01S_34_00020</name>
</gene>
<comment type="caution">
    <text evidence="2">The sequence shown here is derived from an EMBL/GenBank/DDBJ whole genome shotgun (WGS) entry which is preliminary data.</text>
</comment>
<name>A0AA87Q7N0_RHIRH</name>
<organism evidence="2 3">
    <name type="scientific">Rhizobium rhizogenes NBRC 13257</name>
    <dbReference type="NCBI Taxonomy" id="1220581"/>
    <lineage>
        <taxon>Bacteria</taxon>
        <taxon>Pseudomonadati</taxon>
        <taxon>Pseudomonadota</taxon>
        <taxon>Alphaproteobacteria</taxon>
        <taxon>Hyphomicrobiales</taxon>
        <taxon>Rhizobiaceae</taxon>
        <taxon>Rhizobium/Agrobacterium group</taxon>
        <taxon>Rhizobium</taxon>
    </lineage>
</organism>
<accession>A0AA87Q7N0</accession>
<feature type="compositionally biased region" description="Basic and acidic residues" evidence="1">
    <location>
        <begin position="13"/>
        <end position="27"/>
    </location>
</feature>
<evidence type="ECO:0000313" key="2">
    <source>
        <dbReference type="EMBL" id="GAJ97126.1"/>
    </source>
</evidence>
<feature type="region of interest" description="Disordered" evidence="1">
    <location>
        <begin position="1"/>
        <end position="30"/>
    </location>
</feature>
<protein>
    <submittedName>
        <fullName evidence="2">Uncharacterized protein</fullName>
    </submittedName>
</protein>
<proteinExistence type="predicted"/>
<dbReference type="Proteomes" id="UP000026941">
    <property type="component" value="Unassembled WGS sequence"/>
</dbReference>
<evidence type="ECO:0000256" key="1">
    <source>
        <dbReference type="SAM" id="MobiDB-lite"/>
    </source>
</evidence>